<dbReference type="GO" id="GO:0006526">
    <property type="term" value="P:L-arginine biosynthetic process"/>
    <property type="evidence" value="ECO:0007669"/>
    <property type="project" value="TreeGrafter"/>
</dbReference>
<dbReference type="GO" id="GO:0008777">
    <property type="term" value="F:acetylornithine deacetylase activity"/>
    <property type="evidence" value="ECO:0007669"/>
    <property type="project" value="TreeGrafter"/>
</dbReference>
<dbReference type="InterPro" id="IPR001261">
    <property type="entry name" value="ArgE/DapE_CS"/>
</dbReference>
<dbReference type="EMBL" id="JAIWJX010000002">
    <property type="protein sequence ID" value="MCK6258111.1"/>
    <property type="molecule type" value="Genomic_DNA"/>
</dbReference>
<comment type="similarity">
    <text evidence="2">Belongs to the peptidase M20A family.</text>
</comment>
<dbReference type="EC" id="3.4.13.-" evidence="9"/>
<keyword evidence="8" id="KW-0482">Metalloprotease</keyword>
<name>A0A9X1XCC9_9BACL</name>
<dbReference type="RefSeq" id="WP_248253460.1">
    <property type="nucleotide sequence ID" value="NZ_JAIWJX010000002.1"/>
</dbReference>
<dbReference type="Gene3D" id="3.40.630.10">
    <property type="entry name" value="Zn peptidases"/>
    <property type="match status" value="1"/>
</dbReference>
<dbReference type="InterPro" id="IPR010964">
    <property type="entry name" value="M20A_pepV-rel"/>
</dbReference>
<dbReference type="GO" id="GO:0016805">
    <property type="term" value="F:dipeptidase activity"/>
    <property type="evidence" value="ECO:0007669"/>
    <property type="project" value="UniProtKB-KW"/>
</dbReference>
<evidence type="ECO:0000256" key="8">
    <source>
        <dbReference type="ARBA" id="ARBA00023049"/>
    </source>
</evidence>
<gene>
    <name evidence="9" type="primary">pepV</name>
    <name evidence="9" type="ORF">LCY76_16160</name>
</gene>
<comment type="cofactor">
    <cofactor evidence="1">
        <name>Zn(2+)</name>
        <dbReference type="ChEBI" id="CHEBI:29105"/>
    </cofactor>
</comment>
<dbReference type="InterPro" id="IPR002933">
    <property type="entry name" value="Peptidase_M20"/>
</dbReference>
<evidence type="ECO:0000256" key="2">
    <source>
        <dbReference type="ARBA" id="ARBA00006247"/>
    </source>
</evidence>
<dbReference type="GO" id="GO:0006508">
    <property type="term" value="P:proteolysis"/>
    <property type="evidence" value="ECO:0007669"/>
    <property type="project" value="UniProtKB-KW"/>
</dbReference>
<dbReference type="InterPro" id="IPR050072">
    <property type="entry name" value="Peptidase_M20A"/>
</dbReference>
<evidence type="ECO:0000256" key="6">
    <source>
        <dbReference type="ARBA" id="ARBA00022833"/>
    </source>
</evidence>
<dbReference type="InterPro" id="IPR036264">
    <property type="entry name" value="Bact_exopeptidase_dim_dom"/>
</dbReference>
<reference evidence="9" key="1">
    <citation type="submission" date="2021-09" db="EMBL/GenBank/DDBJ databases">
        <title>Genome analysis of Fictibacillus sp. KIGAM418 isolated from marine sediment.</title>
        <authorList>
            <person name="Seo M.-J."/>
            <person name="Cho E.-S."/>
            <person name="Hwang C.Y."/>
        </authorList>
    </citation>
    <scope>NUCLEOTIDE SEQUENCE</scope>
    <source>
        <strain evidence="9">KIGAM418</strain>
    </source>
</reference>
<evidence type="ECO:0000256" key="1">
    <source>
        <dbReference type="ARBA" id="ARBA00001947"/>
    </source>
</evidence>
<dbReference type="GO" id="GO:0008237">
    <property type="term" value="F:metallopeptidase activity"/>
    <property type="evidence" value="ECO:0007669"/>
    <property type="project" value="UniProtKB-KW"/>
</dbReference>
<dbReference type="NCBIfam" id="NF005591">
    <property type="entry name" value="PRK07318.1"/>
    <property type="match status" value="1"/>
</dbReference>
<dbReference type="PANTHER" id="PTHR43808">
    <property type="entry name" value="ACETYLORNITHINE DEACETYLASE"/>
    <property type="match status" value="1"/>
</dbReference>
<evidence type="ECO:0000313" key="9">
    <source>
        <dbReference type="EMBL" id="MCK6258111.1"/>
    </source>
</evidence>
<evidence type="ECO:0000313" key="10">
    <source>
        <dbReference type="Proteomes" id="UP001139011"/>
    </source>
</evidence>
<dbReference type="SUPFAM" id="SSF53187">
    <property type="entry name" value="Zn-dependent exopeptidases"/>
    <property type="match status" value="1"/>
</dbReference>
<evidence type="ECO:0000256" key="4">
    <source>
        <dbReference type="ARBA" id="ARBA00022723"/>
    </source>
</evidence>
<dbReference type="SUPFAM" id="SSF55031">
    <property type="entry name" value="Bacterial exopeptidase dimerisation domain"/>
    <property type="match status" value="1"/>
</dbReference>
<comment type="caution">
    <text evidence="9">The sequence shown here is derived from an EMBL/GenBank/DDBJ whole genome shotgun (WGS) entry which is preliminary data.</text>
</comment>
<dbReference type="Proteomes" id="UP001139011">
    <property type="component" value="Unassembled WGS sequence"/>
</dbReference>
<dbReference type="CDD" id="cd03888">
    <property type="entry name" value="M20_PepV"/>
    <property type="match status" value="1"/>
</dbReference>
<keyword evidence="10" id="KW-1185">Reference proteome</keyword>
<protein>
    <submittedName>
        <fullName evidence="9">Dipeptidase PepV</fullName>
        <ecNumber evidence="9">3.4.13.-</ecNumber>
    </submittedName>
</protein>
<evidence type="ECO:0000256" key="5">
    <source>
        <dbReference type="ARBA" id="ARBA00022801"/>
    </source>
</evidence>
<dbReference type="Pfam" id="PF01546">
    <property type="entry name" value="Peptidase_M20"/>
    <property type="match status" value="1"/>
</dbReference>
<keyword evidence="7 9" id="KW-0224">Dipeptidase</keyword>
<proteinExistence type="inferred from homology"/>
<dbReference type="AlphaFoldDB" id="A0A9X1XCC9"/>
<dbReference type="Gene3D" id="3.30.70.360">
    <property type="match status" value="2"/>
</dbReference>
<keyword evidence="4" id="KW-0479">Metal-binding</keyword>
<dbReference type="GO" id="GO:0008270">
    <property type="term" value="F:zinc ion binding"/>
    <property type="evidence" value="ECO:0007669"/>
    <property type="project" value="InterPro"/>
</dbReference>
<keyword evidence="5 9" id="KW-0378">Hydrolase</keyword>
<dbReference type="NCBIfam" id="TIGR01887">
    <property type="entry name" value="dipeptidaselike"/>
    <property type="match status" value="1"/>
</dbReference>
<dbReference type="PROSITE" id="PS00759">
    <property type="entry name" value="ARGE_DAPE_CPG2_2"/>
    <property type="match status" value="1"/>
</dbReference>
<keyword evidence="3" id="KW-0645">Protease</keyword>
<sequence length="466" mass="50716">MKNVNWKEEIEKRKENLLQDTQGLLQIRSVLEEDKAADKAPFGPGIEMALDYMLELGNAQGMQTKNVDGFAGHIEIGEGQELIGILCHLDVVPEGDGWTVDPFGGEIKDGKIFARGAIDDKGPTMAAFYGMKMIKELGLPLSKRVRLILGTDEESLWRCVDHYFKHEEMPSSGFAPDADFPIIHAEKGMLNIDLKQGAAAENCQHPNVLESFSSGLRLNMVPDQAEAVISGSEELEESFQQFLKSRNLTGSSSKNDVGLILTLIGKSAHGSTPEFGVNAGVLLASFLAGADLDEQGKAYIGFVKDHLGSISGEELGIKAEDNVSGILTVNPGVFDYSREAGGTIGLNIRYPVKHSGEMVLDTLQKLVDVKSFSLEVTKHTKPHFVDENHELVQTLKKVYEEQTGQPGNPIAIGGGTYARSLEAGVAFGALFPGREDVAHQKDEYMFLDDLFSAAAIYAQAIYELAR</sequence>
<accession>A0A9X1XCC9</accession>
<evidence type="ECO:0000256" key="3">
    <source>
        <dbReference type="ARBA" id="ARBA00022670"/>
    </source>
</evidence>
<dbReference type="PANTHER" id="PTHR43808:SF31">
    <property type="entry name" value="N-ACETYL-L-CITRULLINE DEACETYLASE"/>
    <property type="match status" value="1"/>
</dbReference>
<organism evidence="9 10">
    <name type="scientific">Fictibacillus marinisediminis</name>
    <dbReference type="NCBI Taxonomy" id="2878389"/>
    <lineage>
        <taxon>Bacteria</taxon>
        <taxon>Bacillati</taxon>
        <taxon>Bacillota</taxon>
        <taxon>Bacilli</taxon>
        <taxon>Bacillales</taxon>
        <taxon>Fictibacillaceae</taxon>
        <taxon>Fictibacillus</taxon>
    </lineage>
</organism>
<keyword evidence="6" id="KW-0862">Zinc</keyword>
<evidence type="ECO:0000256" key="7">
    <source>
        <dbReference type="ARBA" id="ARBA00022997"/>
    </source>
</evidence>